<dbReference type="GO" id="GO:0042597">
    <property type="term" value="C:periplasmic space"/>
    <property type="evidence" value="ECO:0007669"/>
    <property type="project" value="UniProtKB-ARBA"/>
</dbReference>
<dbReference type="InterPro" id="IPR023765">
    <property type="entry name" value="SBP_5_CS"/>
</dbReference>
<proteinExistence type="inferred from homology"/>
<comment type="subcellular location">
    <subcellularLocation>
        <location evidence="1">Cell membrane</location>
        <topology evidence="1">Lipid-anchor</topology>
    </subcellularLocation>
</comment>
<dbReference type="GO" id="GO:1904680">
    <property type="term" value="F:peptide transmembrane transporter activity"/>
    <property type="evidence" value="ECO:0007669"/>
    <property type="project" value="TreeGrafter"/>
</dbReference>
<evidence type="ECO:0000256" key="4">
    <source>
        <dbReference type="ARBA" id="ARBA00022729"/>
    </source>
</evidence>
<name>A0A430AYX5_9ENTE</name>
<dbReference type="Gene3D" id="3.40.190.10">
    <property type="entry name" value="Periplasmic binding protein-like II"/>
    <property type="match status" value="1"/>
</dbReference>
<dbReference type="EMBL" id="NGKC01000003">
    <property type="protein sequence ID" value="RSU13258.1"/>
    <property type="molecule type" value="Genomic_DNA"/>
</dbReference>
<dbReference type="Pfam" id="PF00496">
    <property type="entry name" value="SBP_bac_5"/>
    <property type="match status" value="1"/>
</dbReference>
<evidence type="ECO:0000256" key="2">
    <source>
        <dbReference type="ARBA" id="ARBA00005695"/>
    </source>
</evidence>
<evidence type="ECO:0000313" key="7">
    <source>
        <dbReference type="Proteomes" id="UP000286773"/>
    </source>
</evidence>
<dbReference type="OrthoDB" id="9796817at2"/>
<feature type="domain" description="Solute-binding protein family 5" evidence="5">
    <location>
        <begin position="85"/>
        <end position="449"/>
    </location>
</feature>
<evidence type="ECO:0000313" key="6">
    <source>
        <dbReference type="EMBL" id="RSU13258.1"/>
    </source>
</evidence>
<dbReference type="PANTHER" id="PTHR30290:SF10">
    <property type="entry name" value="PERIPLASMIC OLIGOPEPTIDE-BINDING PROTEIN-RELATED"/>
    <property type="match status" value="1"/>
</dbReference>
<comment type="similarity">
    <text evidence="2">Belongs to the bacterial solute-binding protein 5 family.</text>
</comment>
<keyword evidence="3" id="KW-0813">Transport</keyword>
<keyword evidence="4" id="KW-0732">Signal</keyword>
<dbReference type="PIRSF" id="PIRSF002741">
    <property type="entry name" value="MppA"/>
    <property type="match status" value="1"/>
</dbReference>
<dbReference type="Gene3D" id="3.10.105.10">
    <property type="entry name" value="Dipeptide-binding Protein, Domain 3"/>
    <property type="match status" value="1"/>
</dbReference>
<dbReference type="GO" id="GO:0043190">
    <property type="term" value="C:ATP-binding cassette (ABC) transporter complex"/>
    <property type="evidence" value="ECO:0007669"/>
    <property type="project" value="InterPro"/>
</dbReference>
<dbReference type="InterPro" id="IPR030678">
    <property type="entry name" value="Peptide/Ni-bd"/>
</dbReference>
<comment type="caution">
    <text evidence="6">The sequence shown here is derived from an EMBL/GenBank/DDBJ whole genome shotgun (WGS) entry which is preliminary data.</text>
</comment>
<dbReference type="PANTHER" id="PTHR30290">
    <property type="entry name" value="PERIPLASMIC BINDING COMPONENT OF ABC TRANSPORTER"/>
    <property type="match status" value="1"/>
</dbReference>
<dbReference type="Proteomes" id="UP000286773">
    <property type="component" value="Unassembled WGS sequence"/>
</dbReference>
<reference evidence="6 7" key="1">
    <citation type="submission" date="2017-05" db="EMBL/GenBank/DDBJ databases">
        <title>Vagococcus spp. assemblies.</title>
        <authorList>
            <person name="Gulvik C.A."/>
        </authorList>
    </citation>
    <scope>NUCLEOTIDE SEQUENCE [LARGE SCALE GENOMIC DNA]</scope>
    <source>
        <strain evidence="6 7">LMG 24798</strain>
    </source>
</reference>
<gene>
    <name evidence="6" type="ORF">CBF27_03490</name>
</gene>
<evidence type="ECO:0000256" key="3">
    <source>
        <dbReference type="ARBA" id="ARBA00022448"/>
    </source>
</evidence>
<accession>A0A430AYX5</accession>
<protein>
    <submittedName>
        <fullName evidence="6">Peptide ABC transporter substrate-binding protein</fullName>
    </submittedName>
</protein>
<dbReference type="InterPro" id="IPR039424">
    <property type="entry name" value="SBP_5"/>
</dbReference>
<dbReference type="GO" id="GO:0015833">
    <property type="term" value="P:peptide transport"/>
    <property type="evidence" value="ECO:0007669"/>
    <property type="project" value="TreeGrafter"/>
</dbReference>
<dbReference type="RefSeq" id="WP_126812488.1">
    <property type="nucleotide sequence ID" value="NZ_NGKC01000003.1"/>
</dbReference>
<dbReference type="InterPro" id="IPR000914">
    <property type="entry name" value="SBP_5_dom"/>
</dbReference>
<dbReference type="PROSITE" id="PS01040">
    <property type="entry name" value="SBP_BACTERIAL_5"/>
    <property type="match status" value="1"/>
</dbReference>
<evidence type="ECO:0000256" key="1">
    <source>
        <dbReference type="ARBA" id="ARBA00004193"/>
    </source>
</evidence>
<sequence length="531" mass="59227">MKRDKKLWQLGLLLGAAFLAVGCGEKKDGDNQAKDNAGTSEQMLTVATKDPQVPLDMQQNTYTVIMQITDSTTESLLVTNEDGDLEPVLLTGMPEMSEDKLVYTFELKEDVSFHNGERLKSSDVKYSYERMIQKIKMASLLEKVVGYQDFADGKNDELTGFEIIDDTHFTITLTSPYSPFLSVLSTPYCAIYPEKAAEEAGDAWGLKTLYGTGPFKLDSYTAGKEAVVVKFDEYHGEEAGLDKIVFKFIANPNTQVLEYQKGTVDVVSALDSALYPTYANGELKDELYDFQPVGGFYLGLNVKDISDVKVREAISLSIDREAITESIVHGTAKPATSFLPEGLIGHDEKAEVYPYDPAKAKELLAEAGYADGYDLTITANTVTDVSVSIATAIQAQAKESGINVSIEKVDSAAWTDMKKQGKVACGVGSWYVDYNDPDSMLYPYGDGRTDYNSSFYHNDEFKQLLEDGVLTSDRAERQQIYQEAEQLLTRRDFAAVPIYNEKMFYLKKDYVENFKLSSNQRFFYHDAVIKK</sequence>
<dbReference type="SUPFAM" id="SSF53850">
    <property type="entry name" value="Periplasmic binding protein-like II"/>
    <property type="match status" value="1"/>
</dbReference>
<dbReference type="PROSITE" id="PS51257">
    <property type="entry name" value="PROKAR_LIPOPROTEIN"/>
    <property type="match status" value="1"/>
</dbReference>
<evidence type="ECO:0000259" key="5">
    <source>
        <dbReference type="Pfam" id="PF00496"/>
    </source>
</evidence>
<organism evidence="6 7">
    <name type="scientific">Vagococcus acidifermentans</name>
    <dbReference type="NCBI Taxonomy" id="564710"/>
    <lineage>
        <taxon>Bacteria</taxon>
        <taxon>Bacillati</taxon>
        <taxon>Bacillota</taxon>
        <taxon>Bacilli</taxon>
        <taxon>Lactobacillales</taxon>
        <taxon>Enterococcaceae</taxon>
        <taxon>Vagococcus</taxon>
    </lineage>
</organism>
<keyword evidence="7" id="KW-1185">Reference proteome</keyword>
<dbReference type="Gene3D" id="3.90.76.10">
    <property type="entry name" value="Dipeptide-binding Protein, Domain 1"/>
    <property type="match status" value="1"/>
</dbReference>
<dbReference type="AlphaFoldDB" id="A0A430AYX5"/>
<dbReference type="CDD" id="cd00995">
    <property type="entry name" value="PBP2_NikA_DppA_OppA_like"/>
    <property type="match status" value="1"/>
</dbReference>